<proteinExistence type="predicted"/>
<feature type="compositionally biased region" description="Low complexity" evidence="1">
    <location>
        <begin position="111"/>
        <end position="130"/>
    </location>
</feature>
<sequence>MEHDFFFGFSPQEEEGETSDNSKSLLKHDKLHVFPVGRGKSPSRLVGASCFDAERSLCVYCGRPVTLDLVFWPALRFLPSWIRGATVPGAGRRASEYRGGPQAAPRRRRGASSARRGPRSRSAPRQPAGAHRARLRAAPRASPGLCFS</sequence>
<organism evidence="2 3">
    <name type="scientific">Diceros bicornis minor</name>
    <name type="common">South-central black rhinoceros</name>
    <dbReference type="NCBI Taxonomy" id="77932"/>
    <lineage>
        <taxon>Eukaryota</taxon>
        <taxon>Metazoa</taxon>
        <taxon>Chordata</taxon>
        <taxon>Craniata</taxon>
        <taxon>Vertebrata</taxon>
        <taxon>Euteleostomi</taxon>
        <taxon>Mammalia</taxon>
        <taxon>Eutheria</taxon>
        <taxon>Laurasiatheria</taxon>
        <taxon>Perissodactyla</taxon>
        <taxon>Rhinocerotidae</taxon>
        <taxon>Diceros</taxon>
    </lineage>
</organism>
<accession>A0A7J7ECQ3</accession>
<keyword evidence="3" id="KW-1185">Reference proteome</keyword>
<gene>
    <name evidence="2" type="ORF">HPG69_017205</name>
</gene>
<comment type="caution">
    <text evidence="2">The sequence shown here is derived from an EMBL/GenBank/DDBJ whole genome shotgun (WGS) entry which is preliminary data.</text>
</comment>
<dbReference type="EMBL" id="JACDTQ010003641">
    <property type="protein sequence ID" value="KAF5913585.1"/>
    <property type="molecule type" value="Genomic_DNA"/>
</dbReference>
<evidence type="ECO:0000313" key="2">
    <source>
        <dbReference type="EMBL" id="KAF5913585.1"/>
    </source>
</evidence>
<evidence type="ECO:0000256" key="1">
    <source>
        <dbReference type="SAM" id="MobiDB-lite"/>
    </source>
</evidence>
<protein>
    <submittedName>
        <fullName evidence="2">Uncharacterized protein</fullName>
    </submittedName>
</protein>
<name>A0A7J7ECQ3_DICBM</name>
<evidence type="ECO:0000313" key="3">
    <source>
        <dbReference type="Proteomes" id="UP000551758"/>
    </source>
</evidence>
<feature type="region of interest" description="Disordered" evidence="1">
    <location>
        <begin position="86"/>
        <end position="148"/>
    </location>
</feature>
<dbReference type="AlphaFoldDB" id="A0A7J7ECQ3"/>
<dbReference type="Proteomes" id="UP000551758">
    <property type="component" value="Unassembled WGS sequence"/>
</dbReference>
<reference evidence="2 3" key="1">
    <citation type="journal article" date="2020" name="Mol. Biol. Evol.">
        <title>Interspecific Gene Flow and the Evolution of Specialization in Black and White Rhinoceros.</title>
        <authorList>
            <person name="Moodley Y."/>
            <person name="Westbury M.V."/>
            <person name="Russo I.M."/>
            <person name="Gopalakrishnan S."/>
            <person name="Rakotoarivelo A."/>
            <person name="Olsen R.A."/>
            <person name="Prost S."/>
            <person name="Tunstall T."/>
            <person name="Ryder O.A."/>
            <person name="Dalen L."/>
            <person name="Bruford M.W."/>
        </authorList>
    </citation>
    <scope>NUCLEOTIDE SEQUENCE [LARGE SCALE GENOMIC DNA]</scope>
    <source>
        <strain evidence="2">SBR-YM</strain>
        <tissue evidence="2">Skin</tissue>
    </source>
</reference>